<evidence type="ECO:0000313" key="2">
    <source>
        <dbReference type="EMBL" id="SEK56332.1"/>
    </source>
</evidence>
<reference evidence="2 3" key="1">
    <citation type="submission" date="2016-10" db="EMBL/GenBank/DDBJ databases">
        <authorList>
            <person name="de Groot N.N."/>
        </authorList>
    </citation>
    <scope>NUCLEOTIDE SEQUENCE [LARGE SCALE GENOMIC DNA]</scope>
    <source>
        <strain evidence="2 3">DSM 25232</strain>
    </source>
</reference>
<feature type="domain" description="Tail specific protease" evidence="1">
    <location>
        <begin position="101"/>
        <end position="323"/>
    </location>
</feature>
<dbReference type="STRING" id="1038014.SAMN04487910_0828"/>
<gene>
    <name evidence="2" type="ORF">SAMN04487910_0828</name>
</gene>
<dbReference type="OrthoDB" id="7314861at2"/>
<dbReference type="Pfam" id="PF03572">
    <property type="entry name" value="Peptidase_S41"/>
    <property type="match status" value="1"/>
</dbReference>
<dbReference type="RefSeq" id="WP_091405929.1">
    <property type="nucleotide sequence ID" value="NZ_FOAB01000001.1"/>
</dbReference>
<dbReference type="AlphaFoldDB" id="A0A1H7I3B4"/>
<dbReference type="InterPro" id="IPR005151">
    <property type="entry name" value="Tail-specific_protease"/>
</dbReference>
<keyword evidence="3" id="KW-1185">Reference proteome</keyword>
<sequence>MKRFFSVVIITISVFYSKSYSQEKVESVQDSINIFYDSFFEQLEANYLYRKNVNWSEIKPFVKKEALKKSTFEESLEVCAKLFDTIKGDHLLLFSEKKMYQSSLKRQITKEDLHSSLLAKYSEEPKFDIKVINDHYGYVFIPGMLLLNATEKQLNERSQKIYDAIIKVDTSTKIKGWIIDLRLNIGGNSNVMLAGLYHLIGDNTVSLYLDADKNVKNRSGLDNGIYYEDQKIQAQVKTTTKPKTEIPVVLLTGVMTASAEEFVALGIRRRKNTVIIGEESYGLTTANDLFELPFKTKAAITLSYATDKSARFTKTIKPEIEIIKEANFQDLTKDKNVMEAIKFIDAKK</sequence>
<accession>A0A1H7I3B4</accession>
<organism evidence="2 3">
    <name type="scientific">Aquimarina amphilecti</name>
    <dbReference type="NCBI Taxonomy" id="1038014"/>
    <lineage>
        <taxon>Bacteria</taxon>
        <taxon>Pseudomonadati</taxon>
        <taxon>Bacteroidota</taxon>
        <taxon>Flavobacteriia</taxon>
        <taxon>Flavobacteriales</taxon>
        <taxon>Flavobacteriaceae</taxon>
        <taxon>Aquimarina</taxon>
    </lineage>
</organism>
<dbReference type="Proteomes" id="UP000198521">
    <property type="component" value="Unassembled WGS sequence"/>
</dbReference>
<dbReference type="InterPro" id="IPR029045">
    <property type="entry name" value="ClpP/crotonase-like_dom_sf"/>
</dbReference>
<protein>
    <submittedName>
        <fullName evidence="2">Peptidase family S41</fullName>
    </submittedName>
</protein>
<dbReference type="GO" id="GO:0008236">
    <property type="term" value="F:serine-type peptidase activity"/>
    <property type="evidence" value="ECO:0007669"/>
    <property type="project" value="InterPro"/>
</dbReference>
<dbReference type="Gene3D" id="3.90.226.10">
    <property type="entry name" value="2-enoyl-CoA Hydratase, Chain A, domain 1"/>
    <property type="match status" value="1"/>
</dbReference>
<dbReference type="SMART" id="SM00245">
    <property type="entry name" value="TSPc"/>
    <property type="match status" value="1"/>
</dbReference>
<evidence type="ECO:0000313" key="3">
    <source>
        <dbReference type="Proteomes" id="UP000198521"/>
    </source>
</evidence>
<name>A0A1H7I3B4_AQUAM</name>
<dbReference type="SUPFAM" id="SSF52096">
    <property type="entry name" value="ClpP/crotonase"/>
    <property type="match status" value="1"/>
</dbReference>
<dbReference type="EMBL" id="FOAB01000001">
    <property type="protein sequence ID" value="SEK56332.1"/>
    <property type="molecule type" value="Genomic_DNA"/>
</dbReference>
<evidence type="ECO:0000259" key="1">
    <source>
        <dbReference type="SMART" id="SM00245"/>
    </source>
</evidence>
<proteinExistence type="predicted"/>
<dbReference type="GO" id="GO:0006508">
    <property type="term" value="P:proteolysis"/>
    <property type="evidence" value="ECO:0007669"/>
    <property type="project" value="InterPro"/>
</dbReference>